<dbReference type="GO" id="GO:0004081">
    <property type="term" value="F:bis(5'-nucleosyl)-tetraphosphatase (asymmetrical) activity"/>
    <property type="evidence" value="ECO:0007669"/>
    <property type="project" value="TreeGrafter"/>
</dbReference>
<evidence type="ECO:0000313" key="6">
    <source>
        <dbReference type="Proteomes" id="UP000438991"/>
    </source>
</evidence>
<dbReference type="Proteomes" id="UP000438991">
    <property type="component" value="Unassembled WGS sequence"/>
</dbReference>
<dbReference type="AlphaFoldDB" id="A0A9X4XPE4"/>
<comment type="similarity">
    <text evidence="3">Belongs to the Nudix hydrolase family.</text>
</comment>
<dbReference type="CDD" id="cd03673">
    <property type="entry name" value="NUDIX_Ap6A_hydrolase"/>
    <property type="match status" value="1"/>
</dbReference>
<feature type="domain" description="Nudix hydrolase" evidence="4">
    <location>
        <begin position="4"/>
        <end position="130"/>
    </location>
</feature>
<protein>
    <submittedName>
        <fullName evidence="5">NUDIX domain-containing protein</fullName>
    </submittedName>
</protein>
<dbReference type="EMBL" id="WNKV01000021">
    <property type="protein sequence ID" value="MTW18898.1"/>
    <property type="molecule type" value="Genomic_DNA"/>
</dbReference>
<dbReference type="Gene3D" id="3.90.79.10">
    <property type="entry name" value="Nucleoside Triphosphate Pyrophosphohydrolase"/>
    <property type="match status" value="1"/>
</dbReference>
<comment type="cofactor">
    <cofactor evidence="1">
        <name>Mg(2+)</name>
        <dbReference type="ChEBI" id="CHEBI:18420"/>
    </cofactor>
</comment>
<proteinExistence type="inferred from homology"/>
<dbReference type="InterPro" id="IPR000086">
    <property type="entry name" value="NUDIX_hydrolase_dom"/>
</dbReference>
<evidence type="ECO:0000256" key="1">
    <source>
        <dbReference type="ARBA" id="ARBA00001946"/>
    </source>
</evidence>
<dbReference type="PANTHER" id="PTHR21340:SF0">
    <property type="entry name" value="BIS(5'-NUCLEOSYL)-TETRAPHOSPHATASE [ASYMMETRICAL]"/>
    <property type="match status" value="1"/>
</dbReference>
<reference evidence="5 6" key="1">
    <citation type="submission" date="2019-11" db="EMBL/GenBank/DDBJ databases">
        <title>Whole-genome sequence of Rhodoplanes serenus DSM 18633, type strain.</title>
        <authorList>
            <person name="Kyndt J.A."/>
            <person name="Meyer T.E."/>
        </authorList>
    </citation>
    <scope>NUCLEOTIDE SEQUENCE [LARGE SCALE GENOMIC DNA]</scope>
    <source>
        <strain evidence="5 6">DSM 18633</strain>
    </source>
</reference>
<evidence type="ECO:0000256" key="2">
    <source>
        <dbReference type="ARBA" id="ARBA00022801"/>
    </source>
</evidence>
<dbReference type="InterPro" id="IPR051325">
    <property type="entry name" value="Nudix_hydrolase_domain"/>
</dbReference>
<dbReference type="RefSeq" id="WP_155481247.1">
    <property type="nucleotide sequence ID" value="NZ_WNKV01000021.1"/>
</dbReference>
<dbReference type="PANTHER" id="PTHR21340">
    <property type="entry name" value="DIADENOSINE 5,5-P1,P4-TETRAPHOSPHATE PYROPHOSPHOHYDROLASE MUTT"/>
    <property type="match status" value="1"/>
</dbReference>
<dbReference type="InterPro" id="IPR020084">
    <property type="entry name" value="NUDIX_hydrolase_CS"/>
</dbReference>
<sequence length="160" mass="17440">MTRSPIAAAGGILTRSGSQPLIALVQRRRDDVWVLPKGKLEAGEQPIEAAIREVKEETGHDVAVHEFLGVISYQSFGTPKIARFWRMTPIGSAVQPPTPDIRDVTWLPLPRAIETLTQCHEKLFLESVAAQVTAAVGWPRRLFASAATDAGSMLSSRRSA</sequence>
<evidence type="ECO:0000259" key="4">
    <source>
        <dbReference type="PROSITE" id="PS51462"/>
    </source>
</evidence>
<evidence type="ECO:0000313" key="5">
    <source>
        <dbReference type="EMBL" id="MTW18898.1"/>
    </source>
</evidence>
<comment type="caution">
    <text evidence="5">The sequence shown here is derived from an EMBL/GenBank/DDBJ whole genome shotgun (WGS) entry which is preliminary data.</text>
</comment>
<evidence type="ECO:0000256" key="3">
    <source>
        <dbReference type="RuleBase" id="RU003476"/>
    </source>
</evidence>
<dbReference type="SUPFAM" id="SSF55811">
    <property type="entry name" value="Nudix"/>
    <property type="match status" value="1"/>
</dbReference>
<dbReference type="PRINTS" id="PR00502">
    <property type="entry name" value="NUDIXFAMILY"/>
</dbReference>
<organism evidence="5 6">
    <name type="scientific">Rhodoplanes serenus</name>
    <dbReference type="NCBI Taxonomy" id="200615"/>
    <lineage>
        <taxon>Bacteria</taxon>
        <taxon>Pseudomonadati</taxon>
        <taxon>Pseudomonadota</taxon>
        <taxon>Alphaproteobacteria</taxon>
        <taxon>Hyphomicrobiales</taxon>
        <taxon>Nitrobacteraceae</taxon>
        <taxon>Rhodoplanes</taxon>
    </lineage>
</organism>
<gene>
    <name evidence="5" type="ORF">GJ689_22120</name>
</gene>
<accession>A0A9X4XPE4</accession>
<dbReference type="GO" id="GO:0006167">
    <property type="term" value="P:AMP biosynthetic process"/>
    <property type="evidence" value="ECO:0007669"/>
    <property type="project" value="TreeGrafter"/>
</dbReference>
<dbReference type="Pfam" id="PF00293">
    <property type="entry name" value="NUDIX"/>
    <property type="match status" value="1"/>
</dbReference>
<dbReference type="PROSITE" id="PS00893">
    <property type="entry name" value="NUDIX_BOX"/>
    <property type="match status" value="1"/>
</dbReference>
<name>A0A9X4XPE4_9BRAD</name>
<dbReference type="PROSITE" id="PS51462">
    <property type="entry name" value="NUDIX"/>
    <property type="match status" value="1"/>
</dbReference>
<dbReference type="InterPro" id="IPR015797">
    <property type="entry name" value="NUDIX_hydrolase-like_dom_sf"/>
</dbReference>
<dbReference type="InterPro" id="IPR020476">
    <property type="entry name" value="Nudix_hydrolase"/>
</dbReference>
<keyword evidence="2 3" id="KW-0378">Hydrolase</keyword>
<dbReference type="GO" id="GO:0006754">
    <property type="term" value="P:ATP biosynthetic process"/>
    <property type="evidence" value="ECO:0007669"/>
    <property type="project" value="TreeGrafter"/>
</dbReference>